<dbReference type="AlphaFoldDB" id="A0AAV7RM04"/>
<evidence type="ECO:0000313" key="2">
    <source>
        <dbReference type="Proteomes" id="UP001066276"/>
    </source>
</evidence>
<accession>A0AAV7RM04</accession>
<dbReference type="EMBL" id="JANPWB010000009">
    <property type="protein sequence ID" value="KAJ1152621.1"/>
    <property type="molecule type" value="Genomic_DNA"/>
</dbReference>
<name>A0AAV7RM04_PLEWA</name>
<protein>
    <submittedName>
        <fullName evidence="1">Uncharacterized protein</fullName>
    </submittedName>
</protein>
<keyword evidence="2" id="KW-1185">Reference proteome</keyword>
<comment type="caution">
    <text evidence="1">The sequence shown here is derived from an EMBL/GenBank/DDBJ whole genome shotgun (WGS) entry which is preliminary data.</text>
</comment>
<gene>
    <name evidence="1" type="ORF">NDU88_005396</name>
</gene>
<organism evidence="1 2">
    <name type="scientific">Pleurodeles waltl</name>
    <name type="common">Iberian ribbed newt</name>
    <dbReference type="NCBI Taxonomy" id="8319"/>
    <lineage>
        <taxon>Eukaryota</taxon>
        <taxon>Metazoa</taxon>
        <taxon>Chordata</taxon>
        <taxon>Craniata</taxon>
        <taxon>Vertebrata</taxon>
        <taxon>Euteleostomi</taxon>
        <taxon>Amphibia</taxon>
        <taxon>Batrachia</taxon>
        <taxon>Caudata</taxon>
        <taxon>Salamandroidea</taxon>
        <taxon>Salamandridae</taxon>
        <taxon>Pleurodelinae</taxon>
        <taxon>Pleurodeles</taxon>
    </lineage>
</organism>
<proteinExistence type="predicted"/>
<dbReference type="Proteomes" id="UP001066276">
    <property type="component" value="Chromosome 5"/>
</dbReference>
<sequence>MFKGAFYELSILELTRYQRAEPRRQTLAFSCGKTSHRSTVQLLTGTATEQREALHQGHKRWEAMENLENTCKNMEQNTGYNADTYQAYAGLHSFSPLNHTQPFNMHSG</sequence>
<reference evidence="1" key="1">
    <citation type="journal article" date="2022" name="bioRxiv">
        <title>Sequencing and chromosome-scale assembly of the giantPleurodeles waltlgenome.</title>
        <authorList>
            <person name="Brown T."/>
            <person name="Elewa A."/>
            <person name="Iarovenko S."/>
            <person name="Subramanian E."/>
            <person name="Araus A.J."/>
            <person name="Petzold A."/>
            <person name="Susuki M."/>
            <person name="Suzuki K.-i.T."/>
            <person name="Hayashi T."/>
            <person name="Toyoda A."/>
            <person name="Oliveira C."/>
            <person name="Osipova E."/>
            <person name="Leigh N.D."/>
            <person name="Simon A."/>
            <person name="Yun M.H."/>
        </authorList>
    </citation>
    <scope>NUCLEOTIDE SEQUENCE</scope>
    <source>
        <strain evidence="1">20211129_DDA</strain>
        <tissue evidence="1">Liver</tissue>
    </source>
</reference>
<evidence type="ECO:0000313" key="1">
    <source>
        <dbReference type="EMBL" id="KAJ1152621.1"/>
    </source>
</evidence>